<dbReference type="InterPro" id="IPR056867">
    <property type="entry name" value="LRR_15"/>
</dbReference>
<feature type="domain" description="Leucine-rich repeat" evidence="2">
    <location>
        <begin position="108"/>
        <end position="400"/>
    </location>
</feature>
<dbReference type="RefSeq" id="XP_056498746.1">
    <property type="nucleotide sequence ID" value="XM_056647195.1"/>
</dbReference>
<comment type="caution">
    <text evidence="3">The sequence shown here is derived from an EMBL/GenBank/DDBJ whole genome shotgun (WGS) entry which is preliminary data.</text>
</comment>
<sequence>MSIHVLPDEILLHICDQVSRGLFNLLRVCRRWNKLFSSRAWRSVDVADSPEQIIRLLTALQENPDIGPLIQHLKLHFSVWHEEYWEEDNLPDIKRFQPLVEQASHSSKHSENWINDLKSGITDAWVALLVPALEGVKSLELDFSSNSDYFLPMVARAAARECPFDSKPVFQNLENVVIKMEDNVKSSYDMGDLLPFFCFPAIQSFSGHSIVEMSGTGYYKQYPQLSLMSSGLKKLNLGLQGPCNGSHGFANPIKLCKGLEIFEYQHDDKVVWGDCYIPFIPRAFYISLFTQKDSLREIRLNNRGEHPWHEEVDDPEEFLVGPFGSMTEFHHLRELQIPWGTLLQVDEDEQPTVRLSDVLPQNLEYLSLADCREDDFQVIVENLQDLLLFRQTRFPKLKILQVQPYTLEHIPGTDYYHSDSWKVPEPTRDAFASLEISCRETGIQFRFSNDIIGHYY</sequence>
<dbReference type="AlphaFoldDB" id="A0A9W9NRK0"/>
<dbReference type="Proteomes" id="UP001147733">
    <property type="component" value="Unassembled WGS sequence"/>
</dbReference>
<proteinExistence type="predicted"/>
<dbReference type="InterPro" id="IPR001810">
    <property type="entry name" value="F-box_dom"/>
</dbReference>
<gene>
    <name evidence="3" type="ORF">N7469_008277</name>
</gene>
<evidence type="ECO:0008006" key="5">
    <source>
        <dbReference type="Google" id="ProtNLM"/>
    </source>
</evidence>
<dbReference type="Pfam" id="PF24969">
    <property type="entry name" value="LRR_15"/>
    <property type="match status" value="1"/>
</dbReference>
<dbReference type="Gene3D" id="1.20.1280.50">
    <property type="match status" value="1"/>
</dbReference>
<dbReference type="EMBL" id="JAPQKT010000007">
    <property type="protein sequence ID" value="KAJ5224774.1"/>
    <property type="molecule type" value="Genomic_DNA"/>
</dbReference>
<evidence type="ECO:0000313" key="3">
    <source>
        <dbReference type="EMBL" id="KAJ5224774.1"/>
    </source>
</evidence>
<evidence type="ECO:0000313" key="4">
    <source>
        <dbReference type="Proteomes" id="UP001147733"/>
    </source>
</evidence>
<evidence type="ECO:0000259" key="1">
    <source>
        <dbReference type="Pfam" id="PF12937"/>
    </source>
</evidence>
<dbReference type="Pfam" id="PF12937">
    <property type="entry name" value="F-box-like"/>
    <property type="match status" value="1"/>
</dbReference>
<dbReference type="InterPro" id="IPR036047">
    <property type="entry name" value="F-box-like_dom_sf"/>
</dbReference>
<reference evidence="3" key="1">
    <citation type="submission" date="2022-11" db="EMBL/GenBank/DDBJ databases">
        <authorList>
            <person name="Petersen C."/>
        </authorList>
    </citation>
    <scope>NUCLEOTIDE SEQUENCE</scope>
    <source>
        <strain evidence="3">IBT 23319</strain>
    </source>
</reference>
<dbReference type="OrthoDB" id="5130616at2759"/>
<feature type="domain" description="F-box" evidence="1">
    <location>
        <begin position="4"/>
        <end position="45"/>
    </location>
</feature>
<dbReference type="CDD" id="cd09917">
    <property type="entry name" value="F-box_SF"/>
    <property type="match status" value="1"/>
</dbReference>
<accession>A0A9W9NRK0</accession>
<evidence type="ECO:0000259" key="2">
    <source>
        <dbReference type="Pfam" id="PF24969"/>
    </source>
</evidence>
<dbReference type="SUPFAM" id="SSF81383">
    <property type="entry name" value="F-box domain"/>
    <property type="match status" value="1"/>
</dbReference>
<organism evidence="3 4">
    <name type="scientific">Penicillium citrinum</name>
    <dbReference type="NCBI Taxonomy" id="5077"/>
    <lineage>
        <taxon>Eukaryota</taxon>
        <taxon>Fungi</taxon>
        <taxon>Dikarya</taxon>
        <taxon>Ascomycota</taxon>
        <taxon>Pezizomycotina</taxon>
        <taxon>Eurotiomycetes</taxon>
        <taxon>Eurotiomycetidae</taxon>
        <taxon>Eurotiales</taxon>
        <taxon>Aspergillaceae</taxon>
        <taxon>Penicillium</taxon>
    </lineage>
</organism>
<keyword evidence="4" id="KW-1185">Reference proteome</keyword>
<reference evidence="3" key="2">
    <citation type="journal article" date="2023" name="IMA Fungus">
        <title>Comparative genomic study of the Penicillium genus elucidates a diverse pangenome and 15 lateral gene transfer events.</title>
        <authorList>
            <person name="Petersen C."/>
            <person name="Sorensen T."/>
            <person name="Nielsen M.R."/>
            <person name="Sondergaard T.E."/>
            <person name="Sorensen J.L."/>
            <person name="Fitzpatrick D.A."/>
            <person name="Frisvad J.C."/>
            <person name="Nielsen K.L."/>
        </authorList>
    </citation>
    <scope>NUCLEOTIDE SEQUENCE</scope>
    <source>
        <strain evidence="3">IBT 23319</strain>
    </source>
</reference>
<name>A0A9W9NRK0_PENCI</name>
<dbReference type="GeneID" id="81386362"/>
<protein>
    <recommendedName>
        <fullName evidence="5">F-box domain-containing protein</fullName>
    </recommendedName>
</protein>